<evidence type="ECO:0000256" key="1">
    <source>
        <dbReference type="SAM" id="MobiDB-lite"/>
    </source>
</evidence>
<feature type="compositionally biased region" description="Low complexity" evidence="1">
    <location>
        <begin position="410"/>
        <end position="422"/>
    </location>
</feature>
<feature type="compositionally biased region" description="Low complexity" evidence="1">
    <location>
        <begin position="30"/>
        <end position="42"/>
    </location>
</feature>
<feature type="region of interest" description="Disordered" evidence="1">
    <location>
        <begin position="255"/>
        <end position="275"/>
    </location>
</feature>
<feature type="compositionally biased region" description="Basic and acidic residues" evidence="1">
    <location>
        <begin position="164"/>
        <end position="176"/>
    </location>
</feature>
<name>A0A1B6CY37_9HEMI</name>
<feature type="compositionally biased region" description="Polar residues" evidence="1">
    <location>
        <begin position="93"/>
        <end position="105"/>
    </location>
</feature>
<proteinExistence type="predicted"/>
<feature type="compositionally biased region" description="Basic and acidic residues" evidence="1">
    <location>
        <begin position="110"/>
        <end position="130"/>
    </location>
</feature>
<feature type="region of interest" description="Disordered" evidence="1">
    <location>
        <begin position="73"/>
        <end position="228"/>
    </location>
</feature>
<organism evidence="2">
    <name type="scientific">Clastoptera arizonana</name>
    <name type="common">Arizona spittle bug</name>
    <dbReference type="NCBI Taxonomy" id="38151"/>
    <lineage>
        <taxon>Eukaryota</taxon>
        <taxon>Metazoa</taxon>
        <taxon>Ecdysozoa</taxon>
        <taxon>Arthropoda</taxon>
        <taxon>Hexapoda</taxon>
        <taxon>Insecta</taxon>
        <taxon>Pterygota</taxon>
        <taxon>Neoptera</taxon>
        <taxon>Paraneoptera</taxon>
        <taxon>Hemiptera</taxon>
        <taxon>Auchenorrhyncha</taxon>
        <taxon>Cercopoidea</taxon>
        <taxon>Clastopteridae</taxon>
        <taxon>Clastoptera</taxon>
    </lineage>
</organism>
<gene>
    <name evidence="2" type="ORF">g.21416</name>
</gene>
<protein>
    <submittedName>
        <fullName evidence="2">Uncharacterized protein</fullName>
    </submittedName>
</protein>
<feature type="compositionally biased region" description="Low complexity" evidence="1">
    <location>
        <begin position="372"/>
        <end position="393"/>
    </location>
</feature>
<reference evidence="2" key="1">
    <citation type="submission" date="2015-12" db="EMBL/GenBank/DDBJ databases">
        <title>De novo transcriptome assembly of four potential Pierce s Disease insect vectors from Arizona vineyards.</title>
        <authorList>
            <person name="Tassone E.E."/>
        </authorList>
    </citation>
    <scope>NUCLEOTIDE SEQUENCE</scope>
</reference>
<feature type="region of interest" description="Disordered" evidence="1">
    <location>
        <begin position="21"/>
        <end position="45"/>
    </location>
</feature>
<feature type="non-terminal residue" evidence="2">
    <location>
        <position position="1"/>
    </location>
</feature>
<feature type="region of interest" description="Disordered" evidence="1">
    <location>
        <begin position="304"/>
        <end position="323"/>
    </location>
</feature>
<dbReference type="EMBL" id="GEDC01018960">
    <property type="protein sequence ID" value="JAS18338.1"/>
    <property type="molecule type" value="Transcribed_RNA"/>
</dbReference>
<dbReference type="AlphaFoldDB" id="A0A1B6CY37"/>
<feature type="compositionally biased region" description="Polar residues" evidence="1">
    <location>
        <begin position="423"/>
        <end position="443"/>
    </location>
</feature>
<feature type="region of interest" description="Disordered" evidence="1">
    <location>
        <begin position="368"/>
        <end position="443"/>
    </location>
</feature>
<accession>A0A1B6CY37</accession>
<evidence type="ECO:0000313" key="2">
    <source>
        <dbReference type="EMBL" id="JAS18338.1"/>
    </source>
</evidence>
<sequence length="443" mass="48963">KAGKGPKDILALLMARKKQREAESKLTENSSRFASATASTTTKSNLRFLPVVQKKVDLTTEEDQVILPSIESLVTPRSPHRQSPNPFRDLDPTFNSRTQTSTIPGINSLRIDEGKATTDERETQRRKEIENSNDVKPIITKSHDNTPKTRRRKSGKYSAQYRSHTKETKDVDEKISTNRNTTTARNPGRSENELGILPIDKKDNEKPLPTTTKTTSSRKEEVESTTPIKPRYQLYMAKDRKKLLDRRLGGFKDGNPTGIGEDVTSGNLESSTEKDGRWKRLKFGVASRPPYNPPKKTTLEIPKQTTTQKSVSRFKPRKSATKSITEKDDISFEASEDGHDPVTVKYLLDRIDLFSSPSRLESANLVTEATVSSTPSNVNISSSSGINSTETSIPAEKSTPPPTLESEKMSTGASTSTTTTTTINPKPASTVQTVDSPLINTVS</sequence>